<feature type="coiled-coil region" evidence="6">
    <location>
        <begin position="487"/>
        <end position="514"/>
    </location>
</feature>
<dbReference type="InterPro" id="IPR018957">
    <property type="entry name" value="Znf_C3HC4_RING-type"/>
</dbReference>
<evidence type="ECO:0000256" key="5">
    <source>
        <dbReference type="PROSITE-ProRule" id="PRU00024"/>
    </source>
</evidence>
<evidence type="ECO:0000259" key="9">
    <source>
        <dbReference type="PROSITE" id="PS50119"/>
    </source>
</evidence>
<dbReference type="Gene3D" id="3.30.40.10">
    <property type="entry name" value="Zinc/RING finger domain, C3HC4 (zinc finger)"/>
    <property type="match status" value="1"/>
</dbReference>
<evidence type="ECO:0000256" key="3">
    <source>
        <dbReference type="ARBA" id="ARBA00022771"/>
    </source>
</evidence>
<keyword evidence="2" id="KW-0479">Metal-binding</keyword>
<evidence type="ECO:0000256" key="2">
    <source>
        <dbReference type="ARBA" id="ARBA00022723"/>
    </source>
</evidence>
<evidence type="ECO:0000313" key="10">
    <source>
        <dbReference type="EMBL" id="KAF6213475.1"/>
    </source>
</evidence>
<dbReference type="PROSITE" id="PS50089">
    <property type="entry name" value="ZF_RING_2"/>
    <property type="match status" value="1"/>
</dbReference>
<evidence type="ECO:0000313" key="11">
    <source>
        <dbReference type="Proteomes" id="UP000466442"/>
    </source>
</evidence>
<dbReference type="SUPFAM" id="SSF57850">
    <property type="entry name" value="RING/U-box"/>
    <property type="match status" value="1"/>
</dbReference>
<dbReference type="EMBL" id="WIXP02000003">
    <property type="protein sequence ID" value="KAF6213475.1"/>
    <property type="molecule type" value="Genomic_DNA"/>
</dbReference>
<dbReference type="InterPro" id="IPR001841">
    <property type="entry name" value="Znf_RING"/>
</dbReference>
<feature type="compositionally biased region" description="Basic and acidic residues" evidence="7">
    <location>
        <begin position="650"/>
        <end position="674"/>
    </location>
</feature>
<feature type="compositionally biased region" description="Basic and acidic residues" evidence="7">
    <location>
        <begin position="689"/>
        <end position="720"/>
    </location>
</feature>
<dbReference type="Pfam" id="PF00097">
    <property type="entry name" value="zf-C3HC4"/>
    <property type="match status" value="1"/>
</dbReference>
<name>A0A8S9Y0S4_APOLU</name>
<evidence type="ECO:0000256" key="4">
    <source>
        <dbReference type="ARBA" id="ARBA00022833"/>
    </source>
</evidence>
<dbReference type="AlphaFoldDB" id="A0A8S9Y0S4"/>
<dbReference type="InterPro" id="IPR000315">
    <property type="entry name" value="Znf_B-box"/>
</dbReference>
<comment type="caution">
    <text evidence="10">The sequence shown here is derived from an EMBL/GenBank/DDBJ whole genome shotgun (WGS) entry which is preliminary data.</text>
</comment>
<gene>
    <name evidence="10" type="ORF">GE061_011195</name>
</gene>
<dbReference type="SMART" id="SM00336">
    <property type="entry name" value="BBOX"/>
    <property type="match status" value="1"/>
</dbReference>
<feature type="region of interest" description="Disordered" evidence="7">
    <location>
        <begin position="780"/>
        <end position="804"/>
    </location>
</feature>
<dbReference type="InterPro" id="IPR013083">
    <property type="entry name" value="Znf_RING/FYVE/PHD"/>
</dbReference>
<dbReference type="Gene3D" id="1.20.58.1540">
    <property type="entry name" value="Actin interacting protein 3, C-terminal domain"/>
    <property type="match status" value="1"/>
</dbReference>
<dbReference type="PANTHER" id="PTHR22635:SF0">
    <property type="entry name" value="RING FINGER PROTEIN 207"/>
    <property type="match status" value="1"/>
</dbReference>
<dbReference type="InterPro" id="IPR039320">
    <property type="entry name" value="RNF207"/>
</dbReference>
<dbReference type="OrthoDB" id="9049620at2759"/>
<dbReference type="CDD" id="cd19814">
    <property type="entry name" value="Bbox1_RNF207-like"/>
    <property type="match status" value="1"/>
</dbReference>
<dbReference type="GO" id="GO:0048471">
    <property type="term" value="C:perinuclear region of cytoplasm"/>
    <property type="evidence" value="ECO:0007669"/>
    <property type="project" value="TreeGrafter"/>
</dbReference>
<keyword evidence="11" id="KW-1185">Reference proteome</keyword>
<dbReference type="GO" id="GO:0008270">
    <property type="term" value="F:zinc ion binding"/>
    <property type="evidence" value="ECO:0007669"/>
    <property type="project" value="UniProtKB-KW"/>
</dbReference>
<feature type="region of interest" description="Disordered" evidence="7">
    <location>
        <begin position="637"/>
        <end position="734"/>
    </location>
</feature>
<keyword evidence="4" id="KW-0862">Zinc</keyword>
<dbReference type="SMART" id="SM00184">
    <property type="entry name" value="RING"/>
    <property type="match status" value="1"/>
</dbReference>
<dbReference type="Gene3D" id="3.30.160.60">
    <property type="entry name" value="Classic Zinc Finger"/>
    <property type="match status" value="1"/>
</dbReference>
<evidence type="ECO:0000259" key="8">
    <source>
        <dbReference type="PROSITE" id="PS50089"/>
    </source>
</evidence>
<reference evidence="10" key="1">
    <citation type="journal article" date="2021" name="Mol. Ecol. Resour.">
        <title>Apolygus lucorum genome provides insights into omnivorousness and mesophyll feeding.</title>
        <authorList>
            <person name="Liu Y."/>
            <person name="Liu H."/>
            <person name="Wang H."/>
            <person name="Huang T."/>
            <person name="Liu B."/>
            <person name="Yang B."/>
            <person name="Yin L."/>
            <person name="Li B."/>
            <person name="Zhang Y."/>
            <person name="Zhang S."/>
            <person name="Jiang F."/>
            <person name="Zhang X."/>
            <person name="Ren Y."/>
            <person name="Wang B."/>
            <person name="Wang S."/>
            <person name="Lu Y."/>
            <person name="Wu K."/>
            <person name="Fan W."/>
            <person name="Wang G."/>
        </authorList>
    </citation>
    <scope>NUCLEOTIDE SEQUENCE</scope>
    <source>
        <strain evidence="10">12Hb</strain>
    </source>
</reference>
<accession>A0A8S9Y0S4</accession>
<sequence>MRNNDFSLRINLQPSSELRLIKKLSKLRLPSAALWVAKRGNSNPSDPVNILELGHEGKQTIGIFEALFPGFVHDRKMIPGNMYTCSGEVVAAGEASSGPIEAANQPRNPLLCYLCKDYFAEPCLLACYHTFCARCLQSKVTDNKINCPTCGGQTQLKDNCQLPPPDTLMRHLIDLANTDNPPCSNCDKRDRPSMFFCSTCGQALCNQCRDNTHRAKMFSTHEVLHMSKMAKDGHRRCLSHGEQYIMFSNSQRNMLCVNCFRDTPAEARLHCIDIDTAYTQGCKNLERSLLSVRETQGLVRAGVVACRTLLDELHHNTNSEKSTIHSFCQGMQDAIAKTQAAMLLEVQRQYESKERVLHSQLVNLSGVIPVLQAHLVLCHTFSSIATKFQFLDLVYPMIDRLTCISQLSQPIRPLQSSQIKTNYKSEFSQSLEPWIGKPLPPPPNTNIPPQGDNAQDAAAQAKKTITKLKSLDDGQFTSHCRTFENQMQELGAEVTGVKERLTQLQRDVAVLKRAAVQPLSKRHTGIAKDCERLEANLHRFHVELDRMRVSFESLWQDQLRRIRLEQDIFQSQISEVVRVRCEVKQLASIALELEPCVKRLSQQTIDEMVNINTLIDHIASMHSPDIKYLLEHGAPKGSAVHSQATTPQPPEKDMKDFGVDPKTDQYGRTQDHRLRGVLGHIIDKVGGTRTKEDRKKSPVQEDRGLVSGRERDSSKERKDSTTSTKSVHAGKAETSKGCSVYHTMTGKTLQSSTPVQQRPEEAALLVKKCIQEHLEEHIKQKLSQASLPRSKSTSKHKEYPDEDSDYQHISEATTVHTRAHVHKSATPPAVYPHSDTEDSVFYPDTPSSGRRSSTDVMDRRKTLVVVIGHGKGKGGKGRLMQKQRSWETFPPKRRNHHHGSKFYKDPESFRGAFDLNGLKKADSFEGHEEAVRTLVAAVQETRTMRKPKPPSSLPDHSSA</sequence>
<evidence type="ECO:0000256" key="6">
    <source>
        <dbReference type="SAM" id="Coils"/>
    </source>
</evidence>
<dbReference type="PROSITE" id="PS50119">
    <property type="entry name" value="ZF_BBOX"/>
    <property type="match status" value="1"/>
</dbReference>
<evidence type="ECO:0000256" key="7">
    <source>
        <dbReference type="SAM" id="MobiDB-lite"/>
    </source>
</evidence>
<dbReference type="PANTHER" id="PTHR22635">
    <property type="entry name" value="RING FINGER PROTEIN 207"/>
    <property type="match status" value="1"/>
</dbReference>
<feature type="domain" description="RING-type" evidence="8">
    <location>
        <begin position="112"/>
        <end position="150"/>
    </location>
</feature>
<feature type="compositionally biased region" description="Polar residues" evidence="7">
    <location>
        <begin position="781"/>
        <end position="791"/>
    </location>
</feature>
<dbReference type="Pfam" id="PF00643">
    <property type="entry name" value="zf-B_box"/>
    <property type="match status" value="1"/>
</dbReference>
<dbReference type="InterPro" id="IPR017907">
    <property type="entry name" value="Znf_RING_CS"/>
</dbReference>
<evidence type="ECO:0000256" key="1">
    <source>
        <dbReference type="ARBA" id="ARBA00021526"/>
    </source>
</evidence>
<feature type="region of interest" description="Disordered" evidence="7">
    <location>
        <begin position="817"/>
        <end position="855"/>
    </location>
</feature>
<feature type="region of interest" description="Disordered" evidence="7">
    <location>
        <begin position="939"/>
        <end position="959"/>
    </location>
</feature>
<keyword evidence="3 5" id="KW-0863">Zinc-finger</keyword>
<dbReference type="GO" id="GO:0030544">
    <property type="term" value="F:Hsp70 protein binding"/>
    <property type="evidence" value="ECO:0007669"/>
    <property type="project" value="InterPro"/>
</dbReference>
<protein>
    <recommendedName>
        <fullName evidence="1">RING finger protein 207</fullName>
    </recommendedName>
</protein>
<dbReference type="GO" id="GO:0044325">
    <property type="term" value="F:transmembrane transporter binding"/>
    <property type="evidence" value="ECO:0007669"/>
    <property type="project" value="TreeGrafter"/>
</dbReference>
<organism evidence="10 11">
    <name type="scientific">Apolygus lucorum</name>
    <name type="common">Small green plant bug</name>
    <name type="synonym">Lygocoris lucorum</name>
    <dbReference type="NCBI Taxonomy" id="248454"/>
    <lineage>
        <taxon>Eukaryota</taxon>
        <taxon>Metazoa</taxon>
        <taxon>Ecdysozoa</taxon>
        <taxon>Arthropoda</taxon>
        <taxon>Hexapoda</taxon>
        <taxon>Insecta</taxon>
        <taxon>Pterygota</taxon>
        <taxon>Neoptera</taxon>
        <taxon>Paraneoptera</taxon>
        <taxon>Hemiptera</taxon>
        <taxon>Heteroptera</taxon>
        <taxon>Panheteroptera</taxon>
        <taxon>Cimicomorpha</taxon>
        <taxon>Miridae</taxon>
        <taxon>Mirini</taxon>
        <taxon>Apolygus</taxon>
    </lineage>
</organism>
<proteinExistence type="predicted"/>
<feature type="domain" description="B box-type" evidence="9">
    <location>
        <begin position="178"/>
        <end position="226"/>
    </location>
</feature>
<dbReference type="PROSITE" id="PS00518">
    <property type="entry name" value="ZF_RING_1"/>
    <property type="match status" value="1"/>
</dbReference>
<dbReference type="Proteomes" id="UP000466442">
    <property type="component" value="Unassembled WGS sequence"/>
</dbReference>
<keyword evidence="6" id="KW-0175">Coiled coil</keyword>